<sequence length="318" mass="36364">MKADRLISILMLLQVHKQLTANDLAKRLEVSVRTIYRDIESLSSLGIPIFTERGTNGGIKLLGDYKTTLSGINKDELYSLFIPTGDKVLDDLGIGKLKDSTIIKLLGNSSSYQMNEIKNIQNYIFIDMYTWGENPIKVDTAILSILQEGIWNSKVLNIVYRKINETKDVILNPLGLVCKRGIWYLIGENNEIIKTYKVSNIESALLTDTLFDRPKYFNLEKHWKSSTSNFKASIPKHTFTFKVNPSIVNNIKTRQFISISNIVVEDDNIYMDINFDAIFQGIEFAFGYGKDIEIIYPIDARAEIKKKCYEITKLYSDL</sequence>
<keyword evidence="4" id="KW-0238">DNA-binding</keyword>
<dbReference type="PROSITE" id="PS51000">
    <property type="entry name" value="HTH_DEOR_2"/>
    <property type="match status" value="1"/>
</dbReference>
<dbReference type="PANTHER" id="PTHR34580">
    <property type="match status" value="1"/>
</dbReference>
<evidence type="ECO:0000259" key="3">
    <source>
        <dbReference type="PROSITE" id="PS51000"/>
    </source>
</evidence>
<dbReference type="InterPro" id="IPR036388">
    <property type="entry name" value="WH-like_DNA-bd_sf"/>
</dbReference>
<dbReference type="InterPro" id="IPR026881">
    <property type="entry name" value="WYL_dom"/>
</dbReference>
<dbReference type="Gene3D" id="1.10.10.10">
    <property type="entry name" value="Winged helix-like DNA-binding domain superfamily/Winged helix DNA-binding domain"/>
    <property type="match status" value="1"/>
</dbReference>
<dbReference type="AlphaFoldDB" id="A0A6N2Z6H4"/>
<dbReference type="PANTHER" id="PTHR34580:SF1">
    <property type="entry name" value="PROTEIN PAFC"/>
    <property type="match status" value="1"/>
</dbReference>
<dbReference type="InterPro" id="IPR036390">
    <property type="entry name" value="WH_DNA-bd_sf"/>
</dbReference>
<reference evidence="4" key="1">
    <citation type="submission" date="2019-11" db="EMBL/GenBank/DDBJ databases">
        <authorList>
            <person name="Feng L."/>
        </authorList>
    </citation>
    <scope>NUCLEOTIDE SEQUENCE</scope>
    <source>
        <strain evidence="4">CParaputrificumLFYP93</strain>
    </source>
</reference>
<evidence type="ECO:0000313" key="4">
    <source>
        <dbReference type="EMBL" id="VYT74969.1"/>
    </source>
</evidence>
<dbReference type="Pfam" id="PF13280">
    <property type="entry name" value="WYL"/>
    <property type="match status" value="1"/>
</dbReference>
<accession>A0A6N2Z6H4</accession>
<dbReference type="GO" id="GO:0003677">
    <property type="term" value="F:DNA binding"/>
    <property type="evidence" value="ECO:0007669"/>
    <property type="project" value="UniProtKB-KW"/>
</dbReference>
<name>A0A6N2Z6H4_9CLOT</name>
<keyword evidence="1" id="KW-0805">Transcription regulation</keyword>
<proteinExistence type="predicted"/>
<organism evidence="4">
    <name type="scientific">Clostridium paraputrificum</name>
    <dbReference type="NCBI Taxonomy" id="29363"/>
    <lineage>
        <taxon>Bacteria</taxon>
        <taxon>Bacillati</taxon>
        <taxon>Bacillota</taxon>
        <taxon>Clostridia</taxon>
        <taxon>Eubacteriales</taxon>
        <taxon>Clostridiaceae</taxon>
        <taxon>Clostridium</taxon>
    </lineage>
</organism>
<dbReference type="EMBL" id="CACRTV010000016">
    <property type="protein sequence ID" value="VYT74969.1"/>
    <property type="molecule type" value="Genomic_DNA"/>
</dbReference>
<dbReference type="PROSITE" id="PS52050">
    <property type="entry name" value="WYL"/>
    <property type="match status" value="1"/>
</dbReference>
<protein>
    <submittedName>
        <fullName evidence="4">DNA-binding transcriptional activator FucR</fullName>
    </submittedName>
</protein>
<keyword evidence="2" id="KW-0804">Transcription</keyword>
<dbReference type="InterPro" id="IPR051534">
    <property type="entry name" value="CBASS_pafABC_assoc_protein"/>
</dbReference>
<dbReference type="GO" id="GO:0003700">
    <property type="term" value="F:DNA-binding transcription factor activity"/>
    <property type="evidence" value="ECO:0007669"/>
    <property type="project" value="InterPro"/>
</dbReference>
<dbReference type="InterPro" id="IPR013196">
    <property type="entry name" value="HTH_11"/>
</dbReference>
<dbReference type="RefSeq" id="WP_156558945.1">
    <property type="nucleotide sequence ID" value="NZ_CACRTV010000016.1"/>
</dbReference>
<evidence type="ECO:0000256" key="2">
    <source>
        <dbReference type="ARBA" id="ARBA00023163"/>
    </source>
</evidence>
<gene>
    <name evidence="4" type="ORF">CPLFYP93_00505</name>
</gene>
<dbReference type="Pfam" id="PF08279">
    <property type="entry name" value="HTH_11"/>
    <property type="match status" value="1"/>
</dbReference>
<dbReference type="SUPFAM" id="SSF46785">
    <property type="entry name" value="Winged helix' DNA-binding domain"/>
    <property type="match status" value="1"/>
</dbReference>
<feature type="domain" description="HTH deoR-type" evidence="3">
    <location>
        <begin position="2"/>
        <end position="57"/>
    </location>
</feature>
<dbReference type="InterPro" id="IPR001034">
    <property type="entry name" value="DeoR_HTH"/>
</dbReference>
<evidence type="ECO:0000256" key="1">
    <source>
        <dbReference type="ARBA" id="ARBA00023015"/>
    </source>
</evidence>